<accession>A0A919UTA8</accession>
<dbReference type="Pfam" id="PF00041">
    <property type="entry name" value="fn3"/>
    <property type="match status" value="2"/>
</dbReference>
<dbReference type="PANTHER" id="PTHR34142">
    <property type="entry name" value="ENDO-BETA-1,4-GLUCANASE A"/>
    <property type="match status" value="1"/>
</dbReference>
<proteinExistence type="inferred from homology"/>
<dbReference type="SMART" id="SM00637">
    <property type="entry name" value="CBD_II"/>
    <property type="match status" value="1"/>
</dbReference>
<evidence type="ECO:0000256" key="4">
    <source>
        <dbReference type="ARBA" id="ARBA00023277"/>
    </source>
</evidence>
<dbReference type="InterPro" id="IPR003961">
    <property type="entry name" value="FN3_dom"/>
</dbReference>
<dbReference type="Pfam" id="PF00150">
    <property type="entry name" value="Cellulase"/>
    <property type="match status" value="1"/>
</dbReference>
<dbReference type="SUPFAM" id="SSF51445">
    <property type="entry name" value="(Trans)glycosidases"/>
    <property type="match status" value="1"/>
</dbReference>
<keyword evidence="4 7" id="KW-0119">Carbohydrate metabolism</keyword>
<organism evidence="12 13">
    <name type="scientific">Acrocarpospora phusangensis</name>
    <dbReference type="NCBI Taxonomy" id="1070424"/>
    <lineage>
        <taxon>Bacteria</taxon>
        <taxon>Bacillati</taxon>
        <taxon>Actinomycetota</taxon>
        <taxon>Actinomycetes</taxon>
        <taxon>Streptosporangiales</taxon>
        <taxon>Streptosporangiaceae</taxon>
        <taxon>Acrocarpospora</taxon>
    </lineage>
</organism>
<gene>
    <name evidence="12" type="ORF">Aph01nite_55550</name>
</gene>
<evidence type="ECO:0000256" key="8">
    <source>
        <dbReference type="SAM" id="MobiDB-lite"/>
    </source>
</evidence>
<evidence type="ECO:0000256" key="5">
    <source>
        <dbReference type="ARBA" id="ARBA00023295"/>
    </source>
</evidence>
<dbReference type="PROSITE" id="PS51173">
    <property type="entry name" value="CBM2"/>
    <property type="match status" value="1"/>
</dbReference>
<dbReference type="SUPFAM" id="SSF49265">
    <property type="entry name" value="Fibronectin type III"/>
    <property type="match status" value="1"/>
</dbReference>
<dbReference type="Gene3D" id="2.60.40.10">
    <property type="entry name" value="Immunoglobulins"/>
    <property type="match status" value="2"/>
</dbReference>
<evidence type="ECO:0000259" key="11">
    <source>
        <dbReference type="PROSITE" id="PS51173"/>
    </source>
</evidence>
<dbReference type="InterPro" id="IPR001919">
    <property type="entry name" value="CBD2"/>
</dbReference>
<evidence type="ECO:0000256" key="1">
    <source>
        <dbReference type="ARBA" id="ARBA00000966"/>
    </source>
</evidence>
<dbReference type="GO" id="GO:0030247">
    <property type="term" value="F:polysaccharide binding"/>
    <property type="evidence" value="ECO:0007669"/>
    <property type="project" value="UniProtKB-UniRule"/>
</dbReference>
<keyword evidence="9" id="KW-0732">Signal</keyword>
<dbReference type="Gene3D" id="3.20.20.80">
    <property type="entry name" value="Glycosidases"/>
    <property type="match status" value="1"/>
</dbReference>
<dbReference type="RefSeq" id="WP_204043907.1">
    <property type="nucleotide sequence ID" value="NZ_BOOA01000052.1"/>
</dbReference>
<evidence type="ECO:0000256" key="2">
    <source>
        <dbReference type="ARBA" id="ARBA00022801"/>
    </source>
</evidence>
<dbReference type="AlphaFoldDB" id="A0A919UTA8"/>
<dbReference type="PROSITE" id="PS50853">
    <property type="entry name" value="FN3"/>
    <property type="match status" value="2"/>
</dbReference>
<evidence type="ECO:0000313" key="12">
    <source>
        <dbReference type="EMBL" id="GIH27245.1"/>
    </source>
</evidence>
<evidence type="ECO:0000256" key="6">
    <source>
        <dbReference type="ARBA" id="ARBA00023326"/>
    </source>
</evidence>
<evidence type="ECO:0000256" key="3">
    <source>
        <dbReference type="ARBA" id="ARBA00023001"/>
    </source>
</evidence>
<dbReference type="Proteomes" id="UP000640052">
    <property type="component" value="Unassembled WGS sequence"/>
</dbReference>
<dbReference type="GO" id="GO:0008810">
    <property type="term" value="F:cellulase activity"/>
    <property type="evidence" value="ECO:0007669"/>
    <property type="project" value="UniProtKB-EC"/>
</dbReference>
<feature type="chain" id="PRO_5036903862" description="Endoglucanase" evidence="9">
    <location>
        <begin position="29"/>
        <end position="637"/>
    </location>
</feature>
<dbReference type="CDD" id="cd00063">
    <property type="entry name" value="FN3"/>
    <property type="match status" value="2"/>
</dbReference>
<dbReference type="InterPro" id="IPR012291">
    <property type="entry name" value="CBM2_carb-bd_dom_sf"/>
</dbReference>
<protein>
    <recommendedName>
        <fullName evidence="7">Endoglucanase</fullName>
        <ecNumber evidence="7">3.2.1.4</ecNumber>
    </recommendedName>
</protein>
<evidence type="ECO:0000256" key="9">
    <source>
        <dbReference type="SAM" id="SignalP"/>
    </source>
</evidence>
<dbReference type="InterPro" id="IPR001547">
    <property type="entry name" value="Glyco_hydro_5"/>
</dbReference>
<dbReference type="SMART" id="SM00060">
    <property type="entry name" value="FN3"/>
    <property type="match status" value="2"/>
</dbReference>
<comment type="caution">
    <text evidence="12">The sequence shown here is derived from an EMBL/GenBank/DDBJ whole genome shotgun (WGS) entry which is preliminary data.</text>
</comment>
<feature type="region of interest" description="Disordered" evidence="8">
    <location>
        <begin position="616"/>
        <end position="637"/>
    </location>
</feature>
<dbReference type="InterPro" id="IPR017853">
    <property type="entry name" value="GH"/>
</dbReference>
<evidence type="ECO:0000256" key="7">
    <source>
        <dbReference type="RuleBase" id="RU361153"/>
    </source>
</evidence>
<feature type="region of interest" description="Disordered" evidence="8">
    <location>
        <begin position="330"/>
        <end position="353"/>
    </location>
</feature>
<reference evidence="12" key="1">
    <citation type="submission" date="2021-01" db="EMBL/GenBank/DDBJ databases">
        <title>Whole genome shotgun sequence of Acrocarpospora phusangensis NBRC 108782.</title>
        <authorList>
            <person name="Komaki H."/>
            <person name="Tamura T."/>
        </authorList>
    </citation>
    <scope>NUCLEOTIDE SEQUENCE</scope>
    <source>
        <strain evidence="12">NBRC 108782</strain>
    </source>
</reference>
<evidence type="ECO:0000313" key="13">
    <source>
        <dbReference type="Proteomes" id="UP000640052"/>
    </source>
</evidence>
<evidence type="ECO:0000259" key="10">
    <source>
        <dbReference type="PROSITE" id="PS50853"/>
    </source>
</evidence>
<dbReference type="GO" id="GO:0030245">
    <property type="term" value="P:cellulose catabolic process"/>
    <property type="evidence" value="ECO:0007669"/>
    <property type="project" value="UniProtKB-KW"/>
</dbReference>
<feature type="compositionally biased region" description="Low complexity" evidence="8">
    <location>
        <begin position="429"/>
        <end position="446"/>
    </location>
</feature>
<sequence length="637" mass="65573">MRKRIALSGATVLALLVSLFVTALPAEAAVGLRISGRNIVEANGNNFIIRGTSHAHVWYPSQTSSIANIKAKGANAVRVVLSGGRWTPANNASDVANIVSLCRTNRLVCILENHDTTGFGEQSGAVSLDAAVNYWISIQSALTGQENTVIINIGNEPIGNNAVTPGWTQATSSAITRMRNAGFQHLLMVDAPNWGQDWQFTMRDNAATVAAADSQNNTVFSVHMYGVFDTAAEINAYLNAFQTANLPLVIGEFGFNHSDGNPDEDTIMAQAQSRGIGYLGWSWSGNGGGVEYLDQVTNFNPNQMTSWGTRLFTGANGIASTAVQCSLCGGGTPTDTTPPSTPGTPTASGVTSSGATLTWTASTDSGGSGLAGYNVYREQGITDPQLGTTSTNSITLTGLSANTQYQVYVRARDGAGNLSGNSSLVTFTTSGGTTDTTPPTTPGTPTASNVTSSGATLTWTASTDSGGSGLAGYNVYREQGTTDPLLGSPTTNSITLTGLTANTQYQVYVRARDGAGNLSGNSSLVTFTTTGGGTGGGCTVVATTQSTWGNGYVIQPVTVTAGSSAITSWTVTFTLPAGHTITGSWNTQLTVSGQTVTARNVGHNGNLGAGQSGNFGFQGSRPNGNTAVPTGYTCSTP</sequence>
<dbReference type="InterPro" id="IPR036116">
    <property type="entry name" value="FN3_sf"/>
</dbReference>
<feature type="domain" description="CBM2" evidence="11">
    <location>
        <begin position="531"/>
        <end position="637"/>
    </location>
</feature>
<feature type="signal peptide" evidence="9">
    <location>
        <begin position="1"/>
        <end position="28"/>
    </location>
</feature>
<dbReference type="EC" id="3.2.1.4" evidence="7"/>
<name>A0A919UTA8_9ACTN</name>
<dbReference type="Gene3D" id="2.60.40.290">
    <property type="match status" value="1"/>
</dbReference>
<dbReference type="InterPro" id="IPR013783">
    <property type="entry name" value="Ig-like_fold"/>
</dbReference>
<feature type="domain" description="Fibronectin type-III" evidence="10">
    <location>
        <begin position="341"/>
        <end position="432"/>
    </location>
</feature>
<dbReference type="PANTHER" id="PTHR34142:SF1">
    <property type="entry name" value="GLYCOSIDE HYDROLASE FAMILY 5 DOMAIN-CONTAINING PROTEIN"/>
    <property type="match status" value="1"/>
</dbReference>
<feature type="region of interest" description="Disordered" evidence="8">
    <location>
        <begin position="429"/>
        <end position="452"/>
    </location>
</feature>
<keyword evidence="2 7" id="KW-0378">Hydrolase</keyword>
<feature type="compositionally biased region" description="Low complexity" evidence="8">
    <location>
        <begin position="333"/>
        <end position="353"/>
    </location>
</feature>
<dbReference type="Pfam" id="PF00553">
    <property type="entry name" value="CBM_2"/>
    <property type="match status" value="1"/>
</dbReference>
<dbReference type="EMBL" id="BOOA01000052">
    <property type="protein sequence ID" value="GIH27245.1"/>
    <property type="molecule type" value="Genomic_DNA"/>
</dbReference>
<comment type="catalytic activity">
    <reaction evidence="1 7">
        <text>Endohydrolysis of (1-&gt;4)-beta-D-glucosidic linkages in cellulose, lichenin and cereal beta-D-glucans.</text>
        <dbReference type="EC" id="3.2.1.4"/>
    </reaction>
</comment>
<keyword evidence="6 7" id="KW-0624">Polysaccharide degradation</keyword>
<keyword evidence="5 7" id="KW-0326">Glycosidase</keyword>
<keyword evidence="3 7" id="KW-0136">Cellulose degradation</keyword>
<comment type="similarity">
    <text evidence="7">Belongs to the glycosyl hydrolase 5 (cellulase A) family.</text>
</comment>
<keyword evidence="13" id="KW-1185">Reference proteome</keyword>
<dbReference type="SUPFAM" id="SSF49384">
    <property type="entry name" value="Carbohydrate-binding domain"/>
    <property type="match status" value="1"/>
</dbReference>
<dbReference type="InterPro" id="IPR008965">
    <property type="entry name" value="CBM2/CBM3_carb-bd_dom_sf"/>
</dbReference>
<feature type="domain" description="Fibronectin type-III" evidence="10">
    <location>
        <begin position="441"/>
        <end position="532"/>
    </location>
</feature>